<comment type="similarity">
    <text evidence="1">Belongs to the zinc-associated anti-sigma factor (ZAS) superfamily. Anti-sigma-W factor family.</text>
</comment>
<evidence type="ECO:0000256" key="2">
    <source>
        <dbReference type="ARBA" id="ARBA00024438"/>
    </source>
</evidence>
<evidence type="ECO:0000313" key="5">
    <source>
        <dbReference type="EMBL" id="HIZ21999.1"/>
    </source>
</evidence>
<feature type="transmembrane region" description="Helical" evidence="3">
    <location>
        <begin position="78"/>
        <end position="100"/>
    </location>
</feature>
<keyword evidence="3" id="KW-1133">Transmembrane helix</keyword>
<evidence type="ECO:0000259" key="4">
    <source>
        <dbReference type="Pfam" id="PF13490"/>
    </source>
</evidence>
<accession>A0A9D2DS57</accession>
<name>A0A9D2DS57_9FIRM</name>
<organism evidence="5 6">
    <name type="scientific">Candidatus Blautia faecigallinarum</name>
    <dbReference type="NCBI Taxonomy" id="2838488"/>
    <lineage>
        <taxon>Bacteria</taxon>
        <taxon>Bacillati</taxon>
        <taxon>Bacillota</taxon>
        <taxon>Clostridia</taxon>
        <taxon>Lachnospirales</taxon>
        <taxon>Lachnospiraceae</taxon>
        <taxon>Blautia</taxon>
    </lineage>
</organism>
<reference evidence="5" key="1">
    <citation type="journal article" date="2021" name="PeerJ">
        <title>Extensive microbial diversity within the chicken gut microbiome revealed by metagenomics and culture.</title>
        <authorList>
            <person name="Gilroy R."/>
            <person name="Ravi A."/>
            <person name="Getino M."/>
            <person name="Pursley I."/>
            <person name="Horton D.L."/>
            <person name="Alikhan N.F."/>
            <person name="Baker D."/>
            <person name="Gharbi K."/>
            <person name="Hall N."/>
            <person name="Watson M."/>
            <person name="Adriaenssens E.M."/>
            <person name="Foster-Nyarko E."/>
            <person name="Jarju S."/>
            <person name="Secka A."/>
            <person name="Antonio M."/>
            <person name="Oren A."/>
            <person name="Chaudhuri R.R."/>
            <person name="La Ragione R."/>
            <person name="Hildebrand F."/>
            <person name="Pallen M.J."/>
        </authorList>
    </citation>
    <scope>NUCLEOTIDE SEQUENCE</scope>
    <source>
        <strain evidence="5">14324</strain>
    </source>
</reference>
<protein>
    <recommendedName>
        <fullName evidence="2">Anti-sigma-W factor RsiW</fullName>
    </recommendedName>
</protein>
<feature type="domain" description="Putative zinc-finger" evidence="4">
    <location>
        <begin position="5"/>
        <end position="39"/>
    </location>
</feature>
<dbReference type="InterPro" id="IPR027383">
    <property type="entry name" value="Znf_put"/>
</dbReference>
<reference evidence="5" key="2">
    <citation type="submission" date="2021-04" db="EMBL/GenBank/DDBJ databases">
        <authorList>
            <person name="Gilroy R."/>
        </authorList>
    </citation>
    <scope>NUCLEOTIDE SEQUENCE</scope>
    <source>
        <strain evidence="5">14324</strain>
    </source>
</reference>
<dbReference type="Proteomes" id="UP000824041">
    <property type="component" value="Unassembled WGS sequence"/>
</dbReference>
<comment type="caution">
    <text evidence="5">The sequence shown here is derived from an EMBL/GenBank/DDBJ whole genome shotgun (WGS) entry which is preliminary data.</text>
</comment>
<evidence type="ECO:0000256" key="3">
    <source>
        <dbReference type="SAM" id="Phobius"/>
    </source>
</evidence>
<evidence type="ECO:0000313" key="6">
    <source>
        <dbReference type="Proteomes" id="UP000824041"/>
    </source>
</evidence>
<dbReference type="EMBL" id="DXBU01000057">
    <property type="protein sequence ID" value="HIZ21999.1"/>
    <property type="molecule type" value="Genomic_DNA"/>
</dbReference>
<keyword evidence="3" id="KW-0472">Membrane</keyword>
<dbReference type="Gene3D" id="1.10.10.1320">
    <property type="entry name" value="Anti-sigma factor, zinc-finger domain"/>
    <property type="match status" value="1"/>
</dbReference>
<keyword evidence="3" id="KW-0812">Transmembrane</keyword>
<gene>
    <name evidence="5" type="ORF">IAA21_04260</name>
</gene>
<dbReference type="AlphaFoldDB" id="A0A9D2DS57"/>
<sequence length="262" mass="30503">MKITCDIIRDLLPLYVDDVLSEDSRKLVREHLENCTDCQAQLRQMEGDLLLPEASEKRADMEKETFLKIKRRLRLKQVMAAVICGVCLLGIFAGGHYLYYERKVYIPYEETGFRVEEDKLYADRNWYGRLYGIVSKDQKVEFLIEKETLYTRKEYPAEELPEDRLVMDFAAQSSEGGDTETTIPTLERVYYLPEEYKDFVFSEEEETAEKELEELEKKSILLWEKNGNKAETDAQGRVYDAAGACIGTNEEYHYVYDPDAVG</sequence>
<dbReference type="Pfam" id="PF13490">
    <property type="entry name" value="zf-HC2"/>
    <property type="match status" value="1"/>
</dbReference>
<evidence type="ECO:0000256" key="1">
    <source>
        <dbReference type="ARBA" id="ARBA00024353"/>
    </source>
</evidence>
<dbReference type="InterPro" id="IPR041916">
    <property type="entry name" value="Anti_sigma_zinc_sf"/>
</dbReference>
<proteinExistence type="inferred from homology"/>